<dbReference type="PRINTS" id="PR00364">
    <property type="entry name" value="DISEASERSIST"/>
</dbReference>
<dbReference type="InterPro" id="IPR058852">
    <property type="entry name" value="HTH_77"/>
</dbReference>
<comment type="caution">
    <text evidence="3">The sequence shown here is derived from an EMBL/GenBank/DDBJ whole genome shotgun (WGS) entry which is preliminary data.</text>
</comment>
<dbReference type="PANTHER" id="PTHR47691">
    <property type="entry name" value="REGULATOR-RELATED"/>
    <property type="match status" value="1"/>
</dbReference>
<sequence>MTHPAVTSLIGTGGRPAAPCIHPTDDMGAPVSSEPAADGRRRTVRGRLPADLTGFVGRRSELAALARLLDTSRLVTVTGPGGVGKTRLALRAAAPAGQDLRDGVRLAEIGPVQDPLLLGHAVMEALELTDSTARPPLDVLVEQLADRRMLLVLDGCEHLVEACAELADVLLRGAPGLRVLATSRQSLRVDGEHLLPLAPLPVEARDGRRPDAVRLFAERAAAVVPGFALTAENADDVALLCRRLDGIPLAVELAAGRLRSLSVEQIAIRLDDRFRLLTGGARTAPPRHQTLRTTIGWSHELCTSQERLLWARLSVFAGGFDLEAAEYVCAGDGIDPDAMPDLLGDLVDKSVLLRLDGGDAVRFRMLDTLREYGAQWLAATGEEQRLLRRHRDWYLGVATWGEVEWFGPRQAETAERTRLAHPNLRAALEFCLAEPGEEQQALVLAGTLWFYWVGSGHLGEGRHWLDRALALAPEPTGARAKALWVTGYMATLQGDLVRAAPALEECRRQALETGDDRALAYAVHRQGCAALIADDPVRAAELFEEALWHYNALGELNSNVLMAMFELGLARLFQGDAETGTAWIERVREICEEHGEQWAYAYGLYAYAHASWTIGELRRARAYARECVRLNHRFRDLLGIVLGVELLAVLETEGPEADLVEARVLQGAAHRMWQGVGTPFFGSRSFNGPHREGEERARSGLTEEEFEEAFARGAALDLDAAVRRALGNGGLPEPPFGTDGRSPDPRPAEPSPVPAH</sequence>
<evidence type="ECO:0000259" key="2">
    <source>
        <dbReference type="Pfam" id="PF25872"/>
    </source>
</evidence>
<gene>
    <name evidence="3" type="ORF">GCM10009663_31050</name>
</gene>
<dbReference type="Gene3D" id="1.25.40.10">
    <property type="entry name" value="Tetratricopeptide repeat domain"/>
    <property type="match status" value="1"/>
</dbReference>
<dbReference type="SUPFAM" id="SSF48452">
    <property type="entry name" value="TPR-like"/>
    <property type="match status" value="1"/>
</dbReference>
<dbReference type="PANTHER" id="PTHR47691:SF3">
    <property type="entry name" value="HTH-TYPE TRANSCRIPTIONAL REGULATOR RV0890C-RELATED"/>
    <property type="match status" value="1"/>
</dbReference>
<dbReference type="SUPFAM" id="SSF52540">
    <property type="entry name" value="P-loop containing nucleoside triphosphate hydrolases"/>
    <property type="match status" value="1"/>
</dbReference>
<feature type="region of interest" description="Disordered" evidence="1">
    <location>
        <begin position="726"/>
        <end position="756"/>
    </location>
</feature>
<reference evidence="3 4" key="1">
    <citation type="journal article" date="2019" name="Int. J. Syst. Evol. Microbiol.">
        <title>The Global Catalogue of Microorganisms (GCM) 10K type strain sequencing project: providing services to taxonomists for standard genome sequencing and annotation.</title>
        <authorList>
            <consortium name="The Broad Institute Genomics Platform"/>
            <consortium name="The Broad Institute Genome Sequencing Center for Infectious Disease"/>
            <person name="Wu L."/>
            <person name="Ma J."/>
        </authorList>
    </citation>
    <scope>NUCLEOTIDE SEQUENCE [LARGE SCALE GENOMIC DNA]</scope>
    <source>
        <strain evidence="3 4">JCM 13002</strain>
    </source>
</reference>
<name>A0ABN1THI5_9ACTN</name>
<dbReference type="Pfam" id="PF25872">
    <property type="entry name" value="HTH_77"/>
    <property type="match status" value="1"/>
</dbReference>
<evidence type="ECO:0000256" key="1">
    <source>
        <dbReference type="SAM" id="MobiDB-lite"/>
    </source>
</evidence>
<proteinExistence type="predicted"/>
<organism evidence="3 4">
    <name type="scientific">Kitasatospora arboriphila</name>
    <dbReference type="NCBI Taxonomy" id="258052"/>
    <lineage>
        <taxon>Bacteria</taxon>
        <taxon>Bacillati</taxon>
        <taxon>Actinomycetota</taxon>
        <taxon>Actinomycetes</taxon>
        <taxon>Kitasatosporales</taxon>
        <taxon>Streptomycetaceae</taxon>
        <taxon>Kitasatospora</taxon>
    </lineage>
</organism>
<dbReference type="EMBL" id="BAAALD010000026">
    <property type="protein sequence ID" value="GAA1085137.1"/>
    <property type="molecule type" value="Genomic_DNA"/>
</dbReference>
<feature type="region of interest" description="Disordered" evidence="1">
    <location>
        <begin position="1"/>
        <end position="40"/>
    </location>
</feature>
<dbReference type="Gene3D" id="3.40.50.300">
    <property type="entry name" value="P-loop containing nucleotide triphosphate hydrolases"/>
    <property type="match status" value="1"/>
</dbReference>
<protein>
    <recommendedName>
        <fullName evidence="2">Winged helix-turn-helix domain-containing protein</fullName>
    </recommendedName>
</protein>
<feature type="domain" description="Winged helix-turn-helix" evidence="2">
    <location>
        <begin position="306"/>
        <end position="378"/>
    </location>
</feature>
<keyword evidence="4" id="KW-1185">Reference proteome</keyword>
<accession>A0ABN1THI5</accession>
<dbReference type="InterPro" id="IPR011990">
    <property type="entry name" value="TPR-like_helical_dom_sf"/>
</dbReference>
<evidence type="ECO:0000313" key="4">
    <source>
        <dbReference type="Proteomes" id="UP001499987"/>
    </source>
</evidence>
<dbReference type="InterPro" id="IPR027417">
    <property type="entry name" value="P-loop_NTPase"/>
</dbReference>
<dbReference type="Proteomes" id="UP001499987">
    <property type="component" value="Unassembled WGS sequence"/>
</dbReference>
<evidence type="ECO:0000313" key="3">
    <source>
        <dbReference type="EMBL" id="GAA1085137.1"/>
    </source>
</evidence>